<accession>A0ABT2IYM5</accession>
<reference evidence="1 2" key="1">
    <citation type="submission" date="2022-09" db="EMBL/GenBank/DDBJ databases">
        <title>Chryseobacterium oleae sp.nov., isolated from the inter-root soil of Pyrola calliantha H. Andr. in Tibet.</title>
        <authorList>
            <person name="Li Z."/>
        </authorList>
    </citation>
    <scope>NUCLEOTIDE SEQUENCE [LARGE SCALE GENOMIC DNA]</scope>
    <source>
        <strain evidence="2">pc1-10</strain>
    </source>
</reference>
<dbReference type="EMBL" id="JAOAMU010000006">
    <property type="protein sequence ID" value="MCT2563949.1"/>
    <property type="molecule type" value="Genomic_DNA"/>
</dbReference>
<evidence type="ECO:0000313" key="2">
    <source>
        <dbReference type="Proteomes" id="UP001525566"/>
    </source>
</evidence>
<dbReference type="Gene3D" id="3.30.2220.10">
    <property type="entry name" value="rbstp2171"/>
    <property type="match status" value="1"/>
</dbReference>
<name>A0ABT2IYM5_9FLAO</name>
<comment type="caution">
    <text evidence="1">The sequence shown here is derived from an EMBL/GenBank/DDBJ whole genome shotgun (WGS) entry which is preliminary data.</text>
</comment>
<keyword evidence="2" id="KW-1185">Reference proteome</keyword>
<organism evidence="1 2">
    <name type="scientific">Chryseobacterium herbae</name>
    <dbReference type="NCBI Taxonomy" id="2976476"/>
    <lineage>
        <taxon>Bacteria</taxon>
        <taxon>Pseudomonadati</taxon>
        <taxon>Bacteroidota</taxon>
        <taxon>Flavobacteriia</taxon>
        <taxon>Flavobacteriales</taxon>
        <taxon>Weeksellaceae</taxon>
        <taxon>Chryseobacterium group</taxon>
        <taxon>Chryseobacterium</taxon>
    </lineage>
</organism>
<proteinExistence type="predicted"/>
<protein>
    <recommendedName>
        <fullName evidence="3">MmgE/PrpD family protein</fullName>
    </recommendedName>
</protein>
<evidence type="ECO:0008006" key="3">
    <source>
        <dbReference type="Google" id="ProtNLM"/>
    </source>
</evidence>
<dbReference type="RefSeq" id="WP_259840502.1">
    <property type="nucleotide sequence ID" value="NZ_JAOAMU010000006.1"/>
</dbReference>
<gene>
    <name evidence="1" type="ORF">N0B48_18820</name>
</gene>
<evidence type="ECO:0000313" key="1">
    <source>
        <dbReference type="EMBL" id="MCT2563949.1"/>
    </source>
</evidence>
<sequence>MGGFFLTIKNNKTMSVTQEQINEWKEKHGGVYALPVEDKTGYLREPNMNDYKRAFSAMQKNGDIAFGEELLSALWLGGDEAIKTQDEYFLTAKKVLIDFFNYPDAIINNIAKGKTEILIGDERCVIRVITREDLKLSEKRNPTGKPFVTQEALFNMVCEDKTEGFEDVKRAEIRFPLYQAIESLQNKKIGQLKKL</sequence>
<dbReference type="Proteomes" id="UP001525566">
    <property type="component" value="Unassembled WGS sequence"/>
</dbReference>